<keyword evidence="2" id="KW-0479">Metal-binding</keyword>
<evidence type="ECO:0000313" key="8">
    <source>
        <dbReference type="Proteomes" id="UP000316921"/>
    </source>
</evidence>
<evidence type="ECO:0000313" key="7">
    <source>
        <dbReference type="EMBL" id="QDU65504.1"/>
    </source>
</evidence>
<dbReference type="RefSeq" id="WP_145062186.1">
    <property type="nucleotide sequence ID" value="NZ_CP036287.1"/>
</dbReference>
<accession>A0A518BEU9</accession>
<dbReference type="PANTHER" id="PTHR42693">
    <property type="entry name" value="ARYLSULFATASE FAMILY MEMBER"/>
    <property type="match status" value="1"/>
</dbReference>
<dbReference type="Proteomes" id="UP000316921">
    <property type="component" value="Chromosome"/>
</dbReference>
<reference evidence="7 8" key="1">
    <citation type="submission" date="2019-02" db="EMBL/GenBank/DDBJ databases">
        <title>Deep-cultivation of Planctomycetes and their phenomic and genomic characterization uncovers novel biology.</title>
        <authorList>
            <person name="Wiegand S."/>
            <person name="Jogler M."/>
            <person name="Boedeker C."/>
            <person name="Pinto D."/>
            <person name="Vollmers J."/>
            <person name="Rivas-Marin E."/>
            <person name="Kohn T."/>
            <person name="Peeters S.H."/>
            <person name="Heuer A."/>
            <person name="Rast P."/>
            <person name="Oberbeckmann S."/>
            <person name="Bunk B."/>
            <person name="Jeske O."/>
            <person name="Meyerdierks A."/>
            <person name="Storesund J.E."/>
            <person name="Kallscheuer N."/>
            <person name="Luecker S."/>
            <person name="Lage O.M."/>
            <person name="Pohl T."/>
            <person name="Merkel B.J."/>
            <person name="Hornburger P."/>
            <person name="Mueller R.-W."/>
            <person name="Bruemmer F."/>
            <person name="Labrenz M."/>
            <person name="Spormann A.M."/>
            <person name="Op den Camp H."/>
            <person name="Overmann J."/>
            <person name="Amann R."/>
            <person name="Jetten M.S.M."/>
            <person name="Mascher T."/>
            <person name="Medema M.H."/>
            <person name="Devos D.P."/>
            <person name="Kaster A.-K."/>
            <person name="Ovreas L."/>
            <person name="Rohde M."/>
            <person name="Galperin M.Y."/>
            <person name="Jogler C."/>
        </authorList>
    </citation>
    <scope>NUCLEOTIDE SEQUENCE [LARGE SCALE GENOMIC DNA]</scope>
    <source>
        <strain evidence="7 8">Pla133</strain>
    </source>
</reference>
<dbReference type="EC" id="3.1.6.6" evidence="7"/>
<evidence type="ECO:0000256" key="4">
    <source>
        <dbReference type="ARBA" id="ARBA00022837"/>
    </source>
</evidence>
<dbReference type="GO" id="GO:0047753">
    <property type="term" value="F:choline-sulfatase activity"/>
    <property type="evidence" value="ECO:0007669"/>
    <property type="project" value="UniProtKB-EC"/>
</dbReference>
<feature type="signal peptide" evidence="5">
    <location>
        <begin position="1"/>
        <end position="30"/>
    </location>
</feature>
<dbReference type="SUPFAM" id="SSF53649">
    <property type="entry name" value="Alkaline phosphatase-like"/>
    <property type="match status" value="1"/>
</dbReference>
<feature type="chain" id="PRO_5021896381" evidence="5">
    <location>
        <begin position="31"/>
        <end position="447"/>
    </location>
</feature>
<keyword evidence="3 7" id="KW-0378">Hydrolase</keyword>
<dbReference type="InterPro" id="IPR024607">
    <property type="entry name" value="Sulfatase_CS"/>
</dbReference>
<evidence type="ECO:0000259" key="6">
    <source>
        <dbReference type="Pfam" id="PF00884"/>
    </source>
</evidence>
<dbReference type="InterPro" id="IPR000917">
    <property type="entry name" value="Sulfatase_N"/>
</dbReference>
<organism evidence="7 8">
    <name type="scientific">Engelhardtia mirabilis</name>
    <dbReference type="NCBI Taxonomy" id="2528011"/>
    <lineage>
        <taxon>Bacteria</taxon>
        <taxon>Pseudomonadati</taxon>
        <taxon>Planctomycetota</taxon>
        <taxon>Planctomycetia</taxon>
        <taxon>Planctomycetia incertae sedis</taxon>
        <taxon>Engelhardtia</taxon>
    </lineage>
</organism>
<dbReference type="PANTHER" id="PTHR42693:SF53">
    <property type="entry name" value="ENDO-4-O-SULFATASE"/>
    <property type="match status" value="1"/>
</dbReference>
<dbReference type="GO" id="GO:0004065">
    <property type="term" value="F:arylsulfatase activity"/>
    <property type="evidence" value="ECO:0007669"/>
    <property type="project" value="TreeGrafter"/>
</dbReference>
<proteinExistence type="inferred from homology"/>
<protein>
    <submittedName>
        <fullName evidence="7">Choline-sulfatase</fullName>
        <ecNumber evidence="7">3.1.6.6</ecNumber>
    </submittedName>
</protein>
<dbReference type="InterPro" id="IPR017850">
    <property type="entry name" value="Alkaline_phosphatase_core_sf"/>
</dbReference>
<dbReference type="PROSITE" id="PS00523">
    <property type="entry name" value="SULFATASE_1"/>
    <property type="match status" value="1"/>
</dbReference>
<dbReference type="KEGG" id="pbap:Pla133_05690"/>
<dbReference type="PROSITE" id="PS51257">
    <property type="entry name" value="PROKAR_LIPOPROTEIN"/>
    <property type="match status" value="1"/>
</dbReference>
<dbReference type="Gene3D" id="3.40.720.10">
    <property type="entry name" value="Alkaline Phosphatase, subunit A"/>
    <property type="match status" value="2"/>
</dbReference>
<evidence type="ECO:0000256" key="2">
    <source>
        <dbReference type="ARBA" id="ARBA00022723"/>
    </source>
</evidence>
<dbReference type="GO" id="GO:0046872">
    <property type="term" value="F:metal ion binding"/>
    <property type="evidence" value="ECO:0007669"/>
    <property type="project" value="UniProtKB-KW"/>
</dbReference>
<keyword evidence="8" id="KW-1185">Reference proteome</keyword>
<comment type="similarity">
    <text evidence="1">Belongs to the sulfatase family.</text>
</comment>
<feature type="domain" description="Sulfatase N-terminal" evidence="6">
    <location>
        <begin position="51"/>
        <end position="346"/>
    </location>
</feature>
<dbReference type="AlphaFoldDB" id="A0A518BEU9"/>
<keyword evidence="5" id="KW-0732">Signal</keyword>
<evidence type="ECO:0000256" key="1">
    <source>
        <dbReference type="ARBA" id="ARBA00008779"/>
    </source>
</evidence>
<dbReference type="EMBL" id="CP036287">
    <property type="protein sequence ID" value="QDU65504.1"/>
    <property type="molecule type" value="Genomic_DNA"/>
</dbReference>
<evidence type="ECO:0000256" key="5">
    <source>
        <dbReference type="SAM" id="SignalP"/>
    </source>
</evidence>
<dbReference type="Pfam" id="PF00884">
    <property type="entry name" value="Sulfatase"/>
    <property type="match status" value="1"/>
</dbReference>
<evidence type="ECO:0000256" key="3">
    <source>
        <dbReference type="ARBA" id="ARBA00022801"/>
    </source>
</evidence>
<sequence precursor="true">MRTSPPHASPRAVRAAVAAALAVIVAGLVACSPQSPGEGRDAAATAPDGAPNVLLVVLDDVSVEELTTYGVGSDCPSLPTIEALAARGTVFTRAWTNPVCSPTRATILTGRYSRRTGIGQSVKPNTPALEPSEVLLPAMLPESYSSAMIGKWHLSNREGGLDAPERHGFDYFAGHLHNFTGTDTYSNWIRVESGTRAPSTDYVTSVQVSDAAAWIATARAPWLCVLSFTAGHSPWDEYPPEGLHTEPPLRTKRSYYKAALEAADAELGRLLEGVDLTRTLVIVLGDNGTPKEVVERSRDPEQAKGSVYEGGIHVPLIVAGPGVAVGRSSALVHSVDLAATIVELCGGDASTALDSVSFAPCLADPAAMGARHFLFAEFFRPNGPGPYEVERCAVRGERFKLLRLGLHDRLVDLEADPGERENLVGDERYARVLAELGAELDRLRALR</sequence>
<dbReference type="InterPro" id="IPR050738">
    <property type="entry name" value="Sulfatase"/>
</dbReference>
<keyword evidence="4" id="KW-0106">Calcium</keyword>
<name>A0A518BEU9_9BACT</name>
<gene>
    <name evidence="7" type="primary">betC_1</name>
    <name evidence="7" type="ORF">Pla133_05690</name>
</gene>